<dbReference type="SMART" id="SM00382">
    <property type="entry name" value="AAA"/>
    <property type="match status" value="1"/>
</dbReference>
<keyword evidence="2" id="KW-0813">Transport</keyword>
<dbReference type="EMBL" id="AP026803">
    <property type="protein sequence ID" value="BDR60301.1"/>
    <property type="molecule type" value="Genomic_DNA"/>
</dbReference>
<dbReference type="InterPro" id="IPR050763">
    <property type="entry name" value="ABC_transporter_ATP-binding"/>
</dbReference>
<protein>
    <recommendedName>
        <fullName evidence="5">ABC transporter domain-containing protein</fullName>
    </recommendedName>
</protein>
<evidence type="ECO:0000313" key="7">
    <source>
        <dbReference type="Proteomes" id="UP001321741"/>
    </source>
</evidence>
<name>A0ABN6SMJ3_9LACO</name>
<dbReference type="Gene3D" id="3.40.50.300">
    <property type="entry name" value="P-loop containing nucleotide triphosphate hydrolases"/>
    <property type="match status" value="1"/>
</dbReference>
<evidence type="ECO:0000313" key="6">
    <source>
        <dbReference type="EMBL" id="BDR60301.1"/>
    </source>
</evidence>
<evidence type="ECO:0000256" key="4">
    <source>
        <dbReference type="ARBA" id="ARBA00022840"/>
    </source>
</evidence>
<evidence type="ECO:0000256" key="3">
    <source>
        <dbReference type="ARBA" id="ARBA00022741"/>
    </source>
</evidence>
<dbReference type="PANTHER" id="PTHR42711">
    <property type="entry name" value="ABC TRANSPORTER ATP-BINDING PROTEIN"/>
    <property type="match status" value="1"/>
</dbReference>
<dbReference type="InterPro" id="IPR003593">
    <property type="entry name" value="AAA+_ATPase"/>
</dbReference>
<dbReference type="SUPFAM" id="SSF52540">
    <property type="entry name" value="P-loop containing nucleoside triphosphate hydrolases"/>
    <property type="match status" value="1"/>
</dbReference>
<feature type="domain" description="ABC transporter" evidence="5">
    <location>
        <begin position="5"/>
        <end position="238"/>
    </location>
</feature>
<reference evidence="6 7" key="1">
    <citation type="journal article" date="2023" name="Microbiol. Spectr.">
        <title>Symbiosis of Carpenter Bees with Uncharacterized Lactic Acid Bacteria Showing NAD Auxotrophy.</title>
        <authorList>
            <person name="Kawasaki S."/>
            <person name="Ozawa K."/>
            <person name="Mori T."/>
            <person name="Yamamoto A."/>
            <person name="Ito M."/>
            <person name="Ohkuma M."/>
            <person name="Sakamoto M."/>
            <person name="Matsutani M."/>
        </authorList>
    </citation>
    <scope>NUCLEOTIDE SEQUENCE [LARGE SCALE GENOMIC DNA]</scope>
    <source>
        <strain evidence="6 7">Kim32-2</strain>
    </source>
</reference>
<evidence type="ECO:0000259" key="5">
    <source>
        <dbReference type="PROSITE" id="PS50893"/>
    </source>
</evidence>
<proteinExistence type="inferred from homology"/>
<evidence type="ECO:0000256" key="2">
    <source>
        <dbReference type="ARBA" id="ARBA00022448"/>
    </source>
</evidence>
<dbReference type="Pfam" id="PF00005">
    <property type="entry name" value="ABC_tran"/>
    <property type="match status" value="1"/>
</dbReference>
<comment type="similarity">
    <text evidence="1">Belongs to the ABC transporter superfamily.</text>
</comment>
<sequence>MKDILIVKHLKETYTGRKQDFTALDDVSFTISQGEILSLLGPNGAGKTTIVSVIGGYLIPSSGQVLMNGQDITAARKRPQIGVSFGGEMGFYRNATARQNLLFFADLAKVPYRKQKDEVARVLEVVSLTNVANKKVGEFSKGMTQRLHIARSLLGNPSLLLLDEPTSGLDVEIAKSVQDTVQKLANSGISILLTSHTMSEIEKLANRVILLGAGKVFYQGTVSGVIKLANIQTDGRPATLEESYLKLAPQLRRP</sequence>
<keyword evidence="3" id="KW-0547">Nucleotide-binding</keyword>
<dbReference type="InterPro" id="IPR003439">
    <property type="entry name" value="ABC_transporter-like_ATP-bd"/>
</dbReference>
<dbReference type="PROSITE" id="PS50893">
    <property type="entry name" value="ABC_TRANSPORTER_2"/>
    <property type="match status" value="1"/>
</dbReference>
<dbReference type="InterPro" id="IPR027417">
    <property type="entry name" value="P-loop_NTPase"/>
</dbReference>
<dbReference type="PANTHER" id="PTHR42711:SF5">
    <property type="entry name" value="ABC TRANSPORTER ATP-BINDING PROTEIN NATA"/>
    <property type="match status" value="1"/>
</dbReference>
<dbReference type="Proteomes" id="UP001321741">
    <property type="component" value="Chromosome"/>
</dbReference>
<evidence type="ECO:0000256" key="1">
    <source>
        <dbReference type="ARBA" id="ARBA00005417"/>
    </source>
</evidence>
<gene>
    <name evidence="6" type="ORF">KIM322_05620</name>
</gene>
<keyword evidence="4" id="KW-0067">ATP-binding</keyword>
<keyword evidence="7" id="KW-1185">Reference proteome</keyword>
<dbReference type="RefSeq" id="WP_317638009.1">
    <property type="nucleotide sequence ID" value="NZ_AP026803.1"/>
</dbReference>
<organism evidence="6 7">
    <name type="scientific">Lactobacillus xylocopicola</name>
    <dbReference type="NCBI Taxonomy" id="2976676"/>
    <lineage>
        <taxon>Bacteria</taxon>
        <taxon>Bacillati</taxon>
        <taxon>Bacillota</taxon>
        <taxon>Bacilli</taxon>
        <taxon>Lactobacillales</taxon>
        <taxon>Lactobacillaceae</taxon>
        <taxon>Lactobacillus</taxon>
    </lineage>
</organism>
<accession>A0ABN6SMJ3</accession>